<dbReference type="InterPro" id="IPR001138">
    <property type="entry name" value="Zn2Cys6_DnaBD"/>
</dbReference>
<dbReference type="PROSITE" id="PS00463">
    <property type="entry name" value="ZN2_CY6_FUNGAL_1"/>
    <property type="match status" value="1"/>
</dbReference>
<dbReference type="eggNOG" id="ENOG502SHAW">
    <property type="taxonomic scope" value="Eukaryota"/>
</dbReference>
<dbReference type="STRING" id="675120.N1PRW5"/>
<feature type="domain" description="Zn(2)-C6 fungal-type" evidence="4">
    <location>
        <begin position="39"/>
        <end position="69"/>
    </location>
</feature>
<dbReference type="GO" id="GO:0003677">
    <property type="term" value="F:DNA binding"/>
    <property type="evidence" value="ECO:0007669"/>
    <property type="project" value="InterPro"/>
</dbReference>
<feature type="region of interest" description="Disordered" evidence="3">
    <location>
        <begin position="1"/>
        <end position="30"/>
    </location>
</feature>
<evidence type="ECO:0000256" key="1">
    <source>
        <dbReference type="ARBA" id="ARBA00022723"/>
    </source>
</evidence>
<dbReference type="Pfam" id="PF04082">
    <property type="entry name" value="Fungal_trans"/>
    <property type="match status" value="1"/>
</dbReference>
<sequence length="691" mass="78257">MSGQGDAGQGDSPMASSSSLVEHADSAQRRERSMIAAQACQTCRSRKSKCDEQRPNCSLCRRLNVDCVYREPLPTKKDKTMVHILDTLTRLENKFDNLSLSAGVSTPDTSGSAPRTSTSLVSVSDRIYRTEGQITAGGGPRFPNDAQPDLKHLTVPHKIILWPSIYIHLINSDIPAASDLQYILQEGTPWLIRQEMAHDKCKLPTNVGLDSYPLNSRAQEVLKVGFRSMTMQRMQEFCDGYFNTFNVLAPILNHDTFMAETMSAVTQQGFTEGDQHSVLALLVLALGQLAIEGVFERPVSMVNGTASGLRGGTIDRPPGLELFNEARRRLGFISTKMTLENVQIHLLLATYYEANGRHLDFWRATTMASMACQVLIKCQSMDWQTNYGDLCKRAYWACVLNEDLYHLDLDLPQSGVQSLEDIVPLPYFHEGQESAVTGTAQPVEERSHFQYHFLAMIALRRLIARIYEVIHEASSPHQSESTEEYCGPPVTVIREMARQLESWRSLLPRPLQWQDSDKLDFPNLDPSGRRPNEALFSPDQGPVPIGHKYNLDVVTAQLRTRFYYARFILCRPFVYKALHFPELMTIEDASCCALAIKSTLFWPVCMAPPKNKKRLVPHLFAWTQNFMTILLILRMTTDNECLKRICREHVDQDELQKAVGLMLEWMRDVRQIDGIADWSWKFIEPLYSAGN</sequence>
<evidence type="ECO:0000313" key="6">
    <source>
        <dbReference type="Proteomes" id="UP000016933"/>
    </source>
</evidence>
<organism evidence="5 6">
    <name type="scientific">Dothistroma septosporum (strain NZE10 / CBS 128990)</name>
    <name type="common">Red band needle blight fungus</name>
    <name type="synonym">Mycosphaerella pini</name>
    <dbReference type="NCBI Taxonomy" id="675120"/>
    <lineage>
        <taxon>Eukaryota</taxon>
        <taxon>Fungi</taxon>
        <taxon>Dikarya</taxon>
        <taxon>Ascomycota</taxon>
        <taxon>Pezizomycotina</taxon>
        <taxon>Dothideomycetes</taxon>
        <taxon>Dothideomycetidae</taxon>
        <taxon>Mycosphaerellales</taxon>
        <taxon>Mycosphaerellaceae</taxon>
        <taxon>Dothistroma</taxon>
    </lineage>
</organism>
<accession>N1PRW5</accession>
<dbReference type="HOGENOM" id="CLU_014025_2_0_1"/>
<reference evidence="6" key="1">
    <citation type="journal article" date="2012" name="PLoS Genet.">
        <title>The genomes of the fungal plant pathogens Cladosporium fulvum and Dothistroma septosporum reveal adaptation to different hosts and lifestyles but also signatures of common ancestry.</title>
        <authorList>
            <person name="de Wit P.J.G.M."/>
            <person name="van der Burgt A."/>
            <person name="Oekmen B."/>
            <person name="Stergiopoulos I."/>
            <person name="Abd-Elsalam K.A."/>
            <person name="Aerts A.L."/>
            <person name="Bahkali A.H."/>
            <person name="Beenen H.G."/>
            <person name="Chettri P."/>
            <person name="Cox M.P."/>
            <person name="Datema E."/>
            <person name="de Vries R.P."/>
            <person name="Dhillon B."/>
            <person name="Ganley A.R."/>
            <person name="Griffiths S.A."/>
            <person name="Guo Y."/>
            <person name="Hamelin R.C."/>
            <person name="Henrissat B."/>
            <person name="Kabir M.S."/>
            <person name="Jashni M.K."/>
            <person name="Kema G."/>
            <person name="Klaubauf S."/>
            <person name="Lapidus A."/>
            <person name="Levasseur A."/>
            <person name="Lindquist E."/>
            <person name="Mehrabi R."/>
            <person name="Ohm R.A."/>
            <person name="Owen T.J."/>
            <person name="Salamov A."/>
            <person name="Schwelm A."/>
            <person name="Schijlen E."/>
            <person name="Sun H."/>
            <person name="van den Burg H.A."/>
            <person name="van Ham R.C.H.J."/>
            <person name="Zhang S."/>
            <person name="Goodwin S.B."/>
            <person name="Grigoriev I.V."/>
            <person name="Collemare J."/>
            <person name="Bradshaw R.E."/>
        </authorList>
    </citation>
    <scope>NUCLEOTIDE SEQUENCE [LARGE SCALE GENOMIC DNA]</scope>
    <source>
        <strain evidence="6">NZE10 / CBS 128990</strain>
    </source>
</reference>
<name>N1PRW5_DOTSN</name>
<dbReference type="GO" id="GO:0008270">
    <property type="term" value="F:zinc ion binding"/>
    <property type="evidence" value="ECO:0007669"/>
    <property type="project" value="InterPro"/>
</dbReference>
<dbReference type="InterPro" id="IPR036864">
    <property type="entry name" value="Zn2-C6_fun-type_DNA-bd_sf"/>
</dbReference>
<keyword evidence="2" id="KW-0539">Nucleus</keyword>
<dbReference type="GO" id="GO:0000981">
    <property type="term" value="F:DNA-binding transcription factor activity, RNA polymerase II-specific"/>
    <property type="evidence" value="ECO:0007669"/>
    <property type="project" value="InterPro"/>
</dbReference>
<evidence type="ECO:0000256" key="2">
    <source>
        <dbReference type="ARBA" id="ARBA00023242"/>
    </source>
</evidence>
<dbReference type="AlphaFoldDB" id="N1PRW5"/>
<dbReference type="Pfam" id="PF00172">
    <property type="entry name" value="Zn_clus"/>
    <property type="match status" value="1"/>
</dbReference>
<dbReference type="PROSITE" id="PS50048">
    <property type="entry name" value="ZN2_CY6_FUNGAL_2"/>
    <property type="match status" value="1"/>
</dbReference>
<proteinExistence type="predicted"/>
<reference evidence="5 6" key="2">
    <citation type="journal article" date="2012" name="PLoS Pathog.">
        <title>Diverse lifestyles and strategies of plant pathogenesis encoded in the genomes of eighteen Dothideomycetes fungi.</title>
        <authorList>
            <person name="Ohm R.A."/>
            <person name="Feau N."/>
            <person name="Henrissat B."/>
            <person name="Schoch C.L."/>
            <person name="Horwitz B.A."/>
            <person name="Barry K.W."/>
            <person name="Condon B.J."/>
            <person name="Copeland A.C."/>
            <person name="Dhillon B."/>
            <person name="Glaser F."/>
            <person name="Hesse C.N."/>
            <person name="Kosti I."/>
            <person name="LaButti K."/>
            <person name="Lindquist E.A."/>
            <person name="Lucas S."/>
            <person name="Salamov A.A."/>
            <person name="Bradshaw R.E."/>
            <person name="Ciuffetti L."/>
            <person name="Hamelin R.C."/>
            <person name="Kema G.H.J."/>
            <person name="Lawrence C."/>
            <person name="Scott J.A."/>
            <person name="Spatafora J.W."/>
            <person name="Turgeon B.G."/>
            <person name="de Wit P.J.G.M."/>
            <person name="Zhong S."/>
            <person name="Goodwin S.B."/>
            <person name="Grigoriev I.V."/>
        </authorList>
    </citation>
    <scope>NUCLEOTIDE SEQUENCE [LARGE SCALE GENOMIC DNA]</scope>
    <source>
        <strain evidence="6">NZE10 / CBS 128990</strain>
    </source>
</reference>
<dbReference type="PANTHER" id="PTHR47785">
    <property type="entry name" value="ZN(II)2CYS6 TRANSCRIPTION FACTOR (EUROFUNG)-RELATED-RELATED"/>
    <property type="match status" value="1"/>
</dbReference>
<dbReference type="CDD" id="cd12148">
    <property type="entry name" value="fungal_TF_MHR"/>
    <property type="match status" value="1"/>
</dbReference>
<evidence type="ECO:0000313" key="5">
    <source>
        <dbReference type="EMBL" id="EME45159.1"/>
    </source>
</evidence>
<protein>
    <recommendedName>
        <fullName evidence="4">Zn(2)-C6 fungal-type domain-containing protein</fullName>
    </recommendedName>
</protein>
<evidence type="ECO:0000256" key="3">
    <source>
        <dbReference type="SAM" id="MobiDB-lite"/>
    </source>
</evidence>
<dbReference type="SMART" id="SM00066">
    <property type="entry name" value="GAL4"/>
    <property type="match status" value="1"/>
</dbReference>
<dbReference type="Gene3D" id="4.10.240.10">
    <property type="entry name" value="Zn(2)-C6 fungal-type DNA-binding domain"/>
    <property type="match status" value="1"/>
</dbReference>
<dbReference type="Proteomes" id="UP000016933">
    <property type="component" value="Unassembled WGS sequence"/>
</dbReference>
<dbReference type="SUPFAM" id="SSF57701">
    <property type="entry name" value="Zn2/Cys6 DNA-binding domain"/>
    <property type="match status" value="1"/>
</dbReference>
<gene>
    <name evidence="5" type="ORF">DOTSEDRAFT_71010</name>
</gene>
<dbReference type="EMBL" id="KB446538">
    <property type="protein sequence ID" value="EME45159.1"/>
    <property type="molecule type" value="Genomic_DNA"/>
</dbReference>
<keyword evidence="6" id="KW-1185">Reference proteome</keyword>
<dbReference type="OrthoDB" id="6133115at2759"/>
<keyword evidence="1" id="KW-0479">Metal-binding</keyword>
<dbReference type="CDD" id="cd00067">
    <property type="entry name" value="GAL4"/>
    <property type="match status" value="1"/>
</dbReference>
<dbReference type="OMA" id="CHYREPQ"/>
<dbReference type="InterPro" id="IPR053181">
    <property type="entry name" value="EcdB-like_regulator"/>
</dbReference>
<dbReference type="InterPro" id="IPR007219">
    <property type="entry name" value="XnlR_reg_dom"/>
</dbReference>
<dbReference type="PANTHER" id="PTHR47785:SF6">
    <property type="entry name" value="ZN(II)2CYS6 TRANSCRIPTION FACTOR (EUROFUNG)"/>
    <property type="match status" value="1"/>
</dbReference>
<dbReference type="GO" id="GO:0006351">
    <property type="term" value="P:DNA-templated transcription"/>
    <property type="evidence" value="ECO:0007669"/>
    <property type="project" value="InterPro"/>
</dbReference>
<evidence type="ECO:0000259" key="4">
    <source>
        <dbReference type="PROSITE" id="PS50048"/>
    </source>
</evidence>